<dbReference type="Proteomes" id="UP000016960">
    <property type="component" value="Unassembled WGS sequence"/>
</dbReference>
<feature type="transmembrane region" description="Helical" evidence="1">
    <location>
        <begin position="189"/>
        <end position="212"/>
    </location>
</feature>
<sequence>MDRRSRWQAFWAAVFLVSVPVFAEAPLVRQVPWLCLLLTLGWLWMATRLRSRPQTALWGDILLGFVWTWVTGAIYWGWLRWEPLAHIPVEALGLPLAVWCILRGWGLLGNWFYLGSLLGTALTDAYLYLTDLTPYWREVMRVDPQTAVLLLREAALQVQTPWGIANAIAIAALLVAIGLWALQKPQPHWRAFAGAVLCTIVVDGLFWTVALLG</sequence>
<dbReference type="PATRIC" id="fig|582515.4.peg.3848"/>
<evidence type="ECO:0000313" key="3">
    <source>
        <dbReference type="Proteomes" id="UP000016960"/>
    </source>
</evidence>
<keyword evidence="1" id="KW-0472">Membrane</keyword>
<dbReference type="STRING" id="582515.KR51_00034280"/>
<reference evidence="2 3" key="1">
    <citation type="submission" date="2013-05" db="EMBL/GenBank/DDBJ databases">
        <title>Draft genome sequence of Rubidibacter lacunae KORDI 51-2.</title>
        <authorList>
            <person name="Choi D.H."/>
            <person name="Noh J.H."/>
            <person name="Kwon K.-K."/>
            <person name="Lee J.-H."/>
            <person name="Ryu J.-Y."/>
        </authorList>
    </citation>
    <scope>NUCLEOTIDE SEQUENCE [LARGE SCALE GENOMIC DNA]</scope>
    <source>
        <strain evidence="2 3">KORDI 51-2</strain>
    </source>
</reference>
<evidence type="ECO:0000256" key="1">
    <source>
        <dbReference type="SAM" id="Phobius"/>
    </source>
</evidence>
<feature type="transmembrane region" description="Helical" evidence="1">
    <location>
        <begin position="33"/>
        <end position="49"/>
    </location>
</feature>
<gene>
    <name evidence="2" type="ORF">KR51_00034280</name>
</gene>
<name>U5D680_9CHRO</name>
<dbReference type="OrthoDB" id="508743at2"/>
<organism evidence="2 3">
    <name type="scientific">Rubidibacter lacunae KORDI 51-2</name>
    <dbReference type="NCBI Taxonomy" id="582515"/>
    <lineage>
        <taxon>Bacteria</taxon>
        <taxon>Bacillati</taxon>
        <taxon>Cyanobacteriota</taxon>
        <taxon>Cyanophyceae</taxon>
        <taxon>Oscillatoriophycideae</taxon>
        <taxon>Chroococcales</taxon>
        <taxon>Aphanothecaceae</taxon>
        <taxon>Rubidibacter</taxon>
    </lineage>
</organism>
<dbReference type="eggNOG" id="ENOG502ZAA4">
    <property type="taxonomic scope" value="Bacteria"/>
</dbReference>
<protein>
    <recommendedName>
        <fullName evidence="4">DUF3120 domain-containing protein</fullName>
    </recommendedName>
</protein>
<keyword evidence="1" id="KW-0812">Transmembrane</keyword>
<feature type="transmembrane region" description="Helical" evidence="1">
    <location>
        <begin position="61"/>
        <end position="78"/>
    </location>
</feature>
<dbReference type="Pfam" id="PF11318">
    <property type="entry name" value="DUF3120"/>
    <property type="match status" value="1"/>
</dbReference>
<dbReference type="InParanoid" id="U5D680"/>
<feature type="transmembrane region" description="Helical" evidence="1">
    <location>
        <begin position="84"/>
        <end position="102"/>
    </location>
</feature>
<keyword evidence="3" id="KW-1185">Reference proteome</keyword>
<dbReference type="InterPro" id="IPR021468">
    <property type="entry name" value="DUF3120"/>
</dbReference>
<accession>U5D680</accession>
<dbReference type="EMBL" id="ASSJ01000081">
    <property type="protein sequence ID" value="ERN40138.1"/>
    <property type="molecule type" value="Genomic_DNA"/>
</dbReference>
<dbReference type="AlphaFoldDB" id="U5D680"/>
<keyword evidence="1" id="KW-1133">Transmembrane helix</keyword>
<feature type="transmembrane region" description="Helical" evidence="1">
    <location>
        <begin position="162"/>
        <end position="182"/>
    </location>
</feature>
<evidence type="ECO:0008006" key="4">
    <source>
        <dbReference type="Google" id="ProtNLM"/>
    </source>
</evidence>
<feature type="transmembrane region" description="Helical" evidence="1">
    <location>
        <begin position="111"/>
        <end position="129"/>
    </location>
</feature>
<proteinExistence type="predicted"/>
<evidence type="ECO:0000313" key="2">
    <source>
        <dbReference type="EMBL" id="ERN40138.1"/>
    </source>
</evidence>
<comment type="caution">
    <text evidence="2">The sequence shown here is derived from an EMBL/GenBank/DDBJ whole genome shotgun (WGS) entry which is preliminary data.</text>
</comment>